<accession>A0A024B2Y4</accession>
<evidence type="ECO:0000256" key="11">
    <source>
        <dbReference type="HAMAP-Rule" id="MF_00530"/>
    </source>
</evidence>
<protein>
    <recommendedName>
        <fullName evidence="11 12">ATP synthase epsilon chain, chloroplastic</fullName>
    </recommendedName>
    <alternativeName>
        <fullName evidence="11">ATP synthase F1 sector epsilon subunit</fullName>
    </alternativeName>
    <alternativeName>
        <fullName evidence="11">F-ATPase epsilon subunit</fullName>
    </alternativeName>
</protein>
<evidence type="ECO:0000256" key="7">
    <source>
        <dbReference type="ARBA" id="ARBA00023078"/>
    </source>
</evidence>
<evidence type="ECO:0000259" key="14">
    <source>
        <dbReference type="Pfam" id="PF02823"/>
    </source>
</evidence>
<dbReference type="CDD" id="cd12152">
    <property type="entry name" value="F1-ATPase_delta"/>
    <property type="match status" value="1"/>
</dbReference>
<geneLocation type="chloroplast" evidence="15"/>
<feature type="domain" description="ATP synthase F1 complex delta/epsilon subunit N-terminal" evidence="14">
    <location>
        <begin position="3"/>
        <end position="80"/>
    </location>
</feature>
<dbReference type="GO" id="GO:0045259">
    <property type="term" value="C:proton-transporting ATP synthase complex"/>
    <property type="evidence" value="ECO:0007669"/>
    <property type="project" value="UniProtKB-KW"/>
</dbReference>
<dbReference type="PANTHER" id="PTHR13822">
    <property type="entry name" value="ATP SYNTHASE DELTA/EPSILON CHAIN"/>
    <property type="match status" value="1"/>
</dbReference>
<comment type="subunit">
    <text evidence="11 12">F-type ATPases have 2 components, CF(1) - the catalytic core - and CF(0) - the membrane proton channel. CF(1) has five subunits: alpha(3), beta(3), gamma(1), delta(1), epsilon(1). CF(0) has three main subunits: a, b and c.</text>
</comment>
<keyword evidence="8 11" id="KW-0472">Membrane</keyword>
<dbReference type="FunFam" id="2.60.15.10:FF:000002">
    <property type="entry name" value="ATP synthase epsilon chain, chloroplastic"/>
    <property type="match status" value="1"/>
</dbReference>
<keyword evidence="4 12" id="KW-0934">Plastid</keyword>
<dbReference type="GO" id="GO:0009535">
    <property type="term" value="C:chloroplast thylakoid membrane"/>
    <property type="evidence" value="ECO:0007669"/>
    <property type="project" value="UniProtKB-SubCell"/>
</dbReference>
<evidence type="ECO:0000313" key="15">
    <source>
        <dbReference type="EMBL" id="AHZ10979.1"/>
    </source>
</evidence>
<evidence type="ECO:0000256" key="2">
    <source>
        <dbReference type="ARBA" id="ARBA00005712"/>
    </source>
</evidence>
<dbReference type="RefSeq" id="YP_009033597.1">
    <property type="nucleotide sequence ID" value="NC_024167.1"/>
</dbReference>
<keyword evidence="3 11" id="KW-0813">Transport</keyword>
<dbReference type="InterPro" id="IPR020547">
    <property type="entry name" value="ATP_synth_F1_esu_C"/>
</dbReference>
<evidence type="ECO:0000259" key="13">
    <source>
        <dbReference type="Pfam" id="PF00401"/>
    </source>
</evidence>
<dbReference type="OMA" id="MTVHCDI"/>
<comment type="function">
    <text evidence="11 12">Produces ATP from ADP in the presence of a proton gradient across the membrane.</text>
</comment>
<name>A0A024B2Y4_KLEFL</name>
<evidence type="ECO:0000256" key="6">
    <source>
        <dbReference type="ARBA" id="ARBA00023065"/>
    </source>
</evidence>
<dbReference type="GO" id="GO:0005524">
    <property type="term" value="F:ATP binding"/>
    <property type="evidence" value="ECO:0007669"/>
    <property type="project" value="UniProtKB-UniRule"/>
</dbReference>
<evidence type="ECO:0000256" key="8">
    <source>
        <dbReference type="ARBA" id="ARBA00023136"/>
    </source>
</evidence>
<dbReference type="Pfam" id="PF02823">
    <property type="entry name" value="ATP-synt_DE_N"/>
    <property type="match status" value="1"/>
</dbReference>
<dbReference type="InterPro" id="IPR036771">
    <property type="entry name" value="ATPsynth_dsu/esu_N"/>
</dbReference>
<proteinExistence type="inferred from homology"/>
<dbReference type="AlphaFoldDB" id="A0A024B2Y4"/>
<evidence type="ECO:0000256" key="12">
    <source>
        <dbReference type="RuleBase" id="RU003655"/>
    </source>
</evidence>
<keyword evidence="5 11" id="KW-0375">Hydrogen ion transport</keyword>
<dbReference type="NCBIfam" id="TIGR01216">
    <property type="entry name" value="ATP_synt_epsi"/>
    <property type="match status" value="1"/>
</dbReference>
<dbReference type="InterPro" id="IPR020546">
    <property type="entry name" value="ATP_synth_F1_dsu/esu_N"/>
</dbReference>
<evidence type="ECO:0000256" key="1">
    <source>
        <dbReference type="ARBA" id="ARBA00004170"/>
    </source>
</evidence>
<dbReference type="EMBL" id="KJ461680">
    <property type="protein sequence ID" value="AHZ10979.1"/>
    <property type="molecule type" value="Genomic_DNA"/>
</dbReference>
<dbReference type="Gene3D" id="6.10.140.480">
    <property type="match status" value="1"/>
</dbReference>
<evidence type="ECO:0000256" key="9">
    <source>
        <dbReference type="ARBA" id="ARBA00023196"/>
    </source>
</evidence>
<organism evidence="15">
    <name type="scientific">Klebsormidium flaccidum</name>
    <name type="common">Filamentous green alga</name>
    <name type="synonym">Ulothrix flaccida</name>
    <dbReference type="NCBI Taxonomy" id="3175"/>
    <lineage>
        <taxon>Eukaryota</taxon>
        <taxon>Viridiplantae</taxon>
        <taxon>Streptophyta</taxon>
        <taxon>Klebsormidiophyceae</taxon>
        <taxon>Klebsormidiales</taxon>
        <taxon>Klebsormidiaceae</taxon>
        <taxon>Klebsormidium</taxon>
    </lineage>
</organism>
<dbReference type="InterPro" id="IPR001469">
    <property type="entry name" value="ATP_synth_F1_dsu/esu"/>
</dbReference>
<keyword evidence="6 11" id="KW-0406">Ion transport</keyword>
<reference evidence="15" key="1">
    <citation type="journal article" date="2014" name="Genome Biol. Evol.">
        <title>Analyses of charophyte chloroplast genomes help characterize the ancestral chloroplast genome of land plants.</title>
        <authorList>
            <person name="Civan P."/>
            <person name="Foster P.G."/>
            <person name="Embley M.T."/>
            <person name="Seneca A."/>
            <person name="Cox C.J."/>
        </authorList>
    </citation>
    <scope>NUCLEOTIDE SEQUENCE</scope>
</reference>
<dbReference type="GO" id="GO:0046933">
    <property type="term" value="F:proton-transporting ATP synthase activity, rotational mechanism"/>
    <property type="evidence" value="ECO:0007669"/>
    <property type="project" value="UniProtKB-UniRule"/>
</dbReference>
<keyword evidence="15" id="KW-0150">Chloroplast</keyword>
<dbReference type="GeneID" id="19523754"/>
<evidence type="ECO:0000256" key="5">
    <source>
        <dbReference type="ARBA" id="ARBA00022781"/>
    </source>
</evidence>
<gene>
    <name evidence="11 15" type="primary">atpE</name>
</gene>
<dbReference type="Pfam" id="PF00401">
    <property type="entry name" value="ATP-synt_DE"/>
    <property type="match status" value="1"/>
</dbReference>
<dbReference type="Gene3D" id="2.60.15.10">
    <property type="entry name" value="F0F1 ATP synthase delta/epsilon subunit, N-terminal"/>
    <property type="match status" value="1"/>
</dbReference>
<keyword evidence="9 11" id="KW-0139">CF(1)</keyword>
<evidence type="ECO:0000256" key="10">
    <source>
        <dbReference type="ARBA" id="ARBA00023310"/>
    </source>
</evidence>
<dbReference type="SUPFAM" id="SSF51344">
    <property type="entry name" value="Epsilon subunit of F1F0-ATP synthase N-terminal domain"/>
    <property type="match status" value="1"/>
</dbReference>
<dbReference type="PANTHER" id="PTHR13822:SF10">
    <property type="entry name" value="ATP SYNTHASE EPSILON CHAIN, CHLOROPLASTIC"/>
    <property type="match status" value="1"/>
</dbReference>
<dbReference type="HAMAP" id="MF_00530">
    <property type="entry name" value="ATP_synth_epsil_bac"/>
    <property type="match status" value="1"/>
</dbReference>
<comment type="similarity">
    <text evidence="2 11 12">Belongs to the ATPase epsilon chain family.</text>
</comment>
<feature type="domain" description="ATP synthase epsilon subunit C-terminal" evidence="13">
    <location>
        <begin position="86"/>
        <end position="129"/>
    </location>
</feature>
<keyword evidence="10 11" id="KW-0066">ATP synthesis</keyword>
<keyword evidence="7 11" id="KW-0793">Thylakoid</keyword>
<sequence length="139" mass="15148">MSLNLRVMTPIRTVWDGQVQEVILPTNSGQVGILPKHASLLTALDIGVLRVRTNTQWVRIALMGGFAKIESDRVTILVNEGEKASEIDPQEAQKTLEFAQLGLNKADGPRQKIEAKLAFRRAKARLEAATQASSSGTSL</sequence>
<evidence type="ECO:0000256" key="3">
    <source>
        <dbReference type="ARBA" id="ARBA00022448"/>
    </source>
</evidence>
<comment type="subcellular location">
    <subcellularLocation>
        <location evidence="1">Membrane</location>
        <topology evidence="1">Peripheral membrane protein</topology>
    </subcellularLocation>
    <subcellularLocation>
        <location evidence="11">Plastid</location>
        <location evidence="11">Chloroplast thylakoid membrane</location>
        <topology evidence="11">Peripheral membrane protein</topology>
    </subcellularLocation>
</comment>
<evidence type="ECO:0000256" key="4">
    <source>
        <dbReference type="ARBA" id="ARBA00022640"/>
    </source>
</evidence>